<name>A0A370DGE5_9GAMM</name>
<dbReference type="InterPro" id="IPR011050">
    <property type="entry name" value="Pectin_lyase_fold/virulence"/>
</dbReference>
<dbReference type="PANTHER" id="PTHR12338:SF5">
    <property type="entry name" value="ANTIGEN 43-RELATED"/>
    <property type="match status" value="1"/>
</dbReference>
<sequence length="3102" mass="310615">MDKHQIKNTSQYNKLKLAFIVAVTFQIPALIANPQLPVVVEGAASFNGLGTSNLNITNSPNTVINWNQFNIDAGQTTHFSQVNSASSVLNRVRGADPSDIYGTLSSNGQVFVINPNGILVGAGATIDTAGFIASTLNITDQDFLKGNFHFEDAGNLSEIINQGFIHTTGTGEIVLIAPNVKNENILQTEGGDITLAAGQSITLSALSDPNISFEIQAPENQVINIGELLTNGGSASIFAGSIKNSGNINVDGLSLDSQGRVVLFASDKIELDESSLISANGVKGGDINIEAKQLTLIGEIDADGINEGGNISIQSDGFVALGGNIHADGASGGGININAGVVSLAEKISARGTTGKGGSVNIYGAGQNQEINGSVIDVSGAQGGDITHTAGEQISSSGHYIATGSAGSGGSIDISAPATKLLSATLDVSGTSSGGRIRVGGEFQGGKNLQEDELANAQILAINDGSVIRADGIDDGSSGGNIILWSDQKTAVYADISAVPGEGGAGGFIEISSGDTLAFAGQAAAGPKGSGATVLLDPKNINIDTTNSSSTQYALILGFNYNNILDVSGNVLDDSDQFGASVALNDAGTRLAVGATGDAGFDNTGSSVGAVHLFSFTDTNFSGGALVGSIGSGYTGGNNLDISASLEDFDSFGASVALNALGDRLVVGAPEDSGLANVGSGNGAVYMFSFIDGNFSGGSLTGTIGEGYAGATDLDLALTLDDFDQFGTSVSLNAAGDRLAVGAVIDDGFGGSNFNSGAVHLISFADGNFSTGLLTGTIGSGYAGVNDVNLVANLDNSDQFGQSVALNGTGNRLVIGAQRDSGFGNSGSSIGAAYLISFADVNFTSGSLTGIIGEGYVGVNDLNLSLNLDDADSFGSSLAFNTTGDGLIVGAMFDDGFGNSGTNNGAAYLITFTDANFSAASLTGTIGESYVAVGDIDLSFTLDDFDGFGAGLALNDAGDRLAVGSFRDAGLLNVGSNIGATNLFTFTDTSFNGGQLAGIIGQSYTGTTSFSPLFIRDSLGGSDNFGQSVALNDAGNRLAIGSPGDDSTNPAIFANLNSGAVYLFSFTDTNFSGGALSATIGNGFTGGKNLDLGSTLSLNDNFGSSVAFNGVGDRLAVGGKGDSGFGDLDSANGAVYLITFTDDEFSGGVLTGTMGEAYVGANDLDLTNLLDQDDNFGSSVALNSAGDRLAVGAINDDGSGVFGTTNEGAVHLFTFADANFTGAALVGSIGQGFSAVNNLDLTNSLDPDDNFGSSVGLNDAGNRLVVGALNDDGFGISSLANEGAAYFITFTDNNFAGAALAGTIGTGYVVGNDFDLTGSLDANDNFGSAVSLNGTGDRLVIGSFRDDGVANGSNAHGAVYMISFADVDFNTPALTGIIGNGYTGGNNFDTSGTYNVGDFLGSGLSFNSAGDRLAIGASGDTGFAGDAGFFAGAVSLFTFADGDFNGGAISGTIGDGYTGAGDIPLFFSESILNNVDFFGRSVALNTAGDRLAVGAADDNGFVEAGNNIGAVQLFTFTDGDFSGGAYVGTIGEGYTGGNNLNLAANLDDTDFFATSVSLNSAGDRLAVGAINDQGSFTGGVYLITFTDTSFSSPALAGRIGRNYVGVNDIDVASTIDGGDSFGISLALNGLGDRLFVGSTSDDGALNIGNATGAVHLFTFADTNFTGGVHAGSIGEGYTGGSSFDISSTLDDTDGFGSSLALNEAGDRLIVYAGGDDGFNNLTSQAGAIHLITFADGDFNGAAISGTLGSGYVGGTSVDLGATGISVSSLALNSVGDRLAVGDSGDNGFDGLGASLGAIKLFTFLDSNFNGASLFGTIGEGYVGVNDIDISAALDNSDLFGTSVAFNGVGDRLVSGASQDRGIDNSGDRVGAVHMFTFTDANYSGGEFAGTIGLGYESGFSMQRTVSALETNDFFGTSVALNDAGDRLAVGADGDDGLNNIDNANGAVHLFTFTDGIFSGGALSGIIGEGYTGGNNLDISAVLDADGFGQSVAFNAAGDRLAVGADEDDGFGNSGVSLGAVHLFMFEDTNFTGAILSGTIGEGYLTTNDLDISANLGDNDFFGTSVGLNSAGDRLVAGSGDPGVGRTGNGNGAVFMFTFADANFTAPSLAGIIGEGYTGGNNIDLSAELENNDFFGQSVALNGLGDRLVVGAYQDGGFANVSANSGAVRLFTFTDVNFAGGALVGTIGAGYVGVNDLDLSTTLDANDNFGFSVALNTAGNRLVVGAISDDGFANTGNATGAAHLFDFIDADLNGVSLRGTIGEGYVGVNDLDISLTLDDSDQFGIGVAINGVGDQLAVGSFADDGILNSASNTGSVNFFQIFTNTSGSVGDGVFATNPGTDLTLTVDTITAITDSGTAVILQASNDITQNAGADINTVASGLGGDITLQAGRSIILNADINTDGGAFTAVANSRAADGVIDADRDAGAAVIQFADNSTVTTAGGNVVLRIDDGLGLTNNIAGDITIGADGAGVNAGAGSITVENRNAGQGLVMASGTGPGVLLNNNNFIRLILDTLDLQGTGFTHMNSALLGDGGDIFIEPFTTATTIGLGGGAGVLNLTANELETLNLSGTTDGTLSIGNTVSGDIQVDAYVASNQLNMSFITGGSFAVATNLGSAVNLNLNIRVDGNNDSIESLDLSNITANIFTLDGGTDNNDSLLANNQVNSWAVTSVNSGALNSSIFTNFSNLTGNAADDVFTLSGGSLTGTIDGAGGNNTLIADNIANTWLITSINAGTLNGSAFSNMANLTGNAASDIFNLTGGGGSLTGFINGAGGTNSLAADNIANTWLINGADSGILNSIVFIGISDLTGNANTDTFTLAGGTISGTIDGAAGNNTLLGDNQANAWSITGLNSGDLNGGLYSNINNLTGNAGVDTYTITGGSIAGTINANAGVDTVELQTGTLDLAVTAIQNVEDIVLSGGLLTGAGTISANLTNNAGLIGVGSATGSINVIGDYTQGASGALEIKLGGLVQGVSYDSLNASGNVTLDGVLDVIYTGGFTASTGDQFDVIQSQVSNITGSFTTTNLPSEIAFKQTVAGDSVIQLDSTASSVQTTSISDVNTLIAEVSTVQDTFLTILDDISEGSEVDFLEKTNENEKETLQCR</sequence>
<accession>A0A370DGE5</accession>
<dbReference type="Gene3D" id="2.160.20.10">
    <property type="entry name" value="Single-stranded right-handed beta-helix, Pectin lyase-like"/>
    <property type="match status" value="1"/>
</dbReference>
<proteinExistence type="predicted"/>
<evidence type="ECO:0000313" key="2">
    <source>
        <dbReference type="EMBL" id="RDH83989.1"/>
    </source>
</evidence>
<gene>
    <name evidence="2" type="ORF">DIZ80_07595</name>
</gene>
<evidence type="ECO:0000259" key="1">
    <source>
        <dbReference type="SMART" id="SM00912"/>
    </source>
</evidence>
<dbReference type="PANTHER" id="PTHR12338">
    <property type="entry name" value="AUTOTRANSPORTER"/>
    <property type="match status" value="1"/>
</dbReference>
<protein>
    <recommendedName>
        <fullName evidence="1">Filamentous haemagglutinin FhaB/tRNA nuclease CdiA-like TPS domain-containing protein</fullName>
    </recommendedName>
</protein>
<dbReference type="InterPro" id="IPR050909">
    <property type="entry name" value="Bact_Autotransporter_VF"/>
</dbReference>
<organism evidence="2 3">
    <name type="scientific">endosymbiont of Galathealinum brachiosum</name>
    <dbReference type="NCBI Taxonomy" id="2200906"/>
    <lineage>
        <taxon>Bacteria</taxon>
        <taxon>Pseudomonadati</taxon>
        <taxon>Pseudomonadota</taxon>
        <taxon>Gammaproteobacteria</taxon>
        <taxon>sulfur-oxidizing symbionts</taxon>
    </lineage>
</organism>
<feature type="domain" description="Filamentous haemagglutinin FhaB/tRNA nuclease CdiA-like TPS" evidence="1">
    <location>
        <begin position="30"/>
        <end position="142"/>
    </location>
</feature>
<evidence type="ECO:0000313" key="3">
    <source>
        <dbReference type="Proteomes" id="UP000254266"/>
    </source>
</evidence>
<dbReference type="SUPFAM" id="SSF51126">
    <property type="entry name" value="Pectin lyase-like"/>
    <property type="match status" value="1"/>
</dbReference>
<dbReference type="EMBL" id="QFXC01000008">
    <property type="protein sequence ID" value="RDH83989.1"/>
    <property type="molecule type" value="Genomic_DNA"/>
</dbReference>
<dbReference type="Pfam" id="PF14312">
    <property type="entry name" value="FG-GAP_2"/>
    <property type="match status" value="6"/>
</dbReference>
<dbReference type="NCBIfam" id="TIGR01901">
    <property type="entry name" value="adhes_NPXG"/>
    <property type="match status" value="1"/>
</dbReference>
<dbReference type="InterPro" id="IPR012334">
    <property type="entry name" value="Pectin_lyas_fold"/>
</dbReference>
<dbReference type="Proteomes" id="UP000254266">
    <property type="component" value="Unassembled WGS sequence"/>
</dbReference>
<dbReference type="InterPro" id="IPR013519">
    <property type="entry name" value="Int_alpha_beta-p"/>
</dbReference>
<dbReference type="SMART" id="SM00191">
    <property type="entry name" value="Int_alpha"/>
    <property type="match status" value="9"/>
</dbReference>
<dbReference type="InterPro" id="IPR008638">
    <property type="entry name" value="FhaB/CdiA-like_TPS"/>
</dbReference>
<keyword evidence="3" id="KW-1185">Reference proteome</keyword>
<reference evidence="2 3" key="1">
    <citation type="journal article" date="2018" name="ISME J.">
        <title>Endosymbiont genomes yield clues of tubeworm success.</title>
        <authorList>
            <person name="Li Y."/>
            <person name="Liles M.R."/>
            <person name="Halanych K.M."/>
        </authorList>
    </citation>
    <scope>NUCLEOTIDE SEQUENCE [LARGE SCALE GENOMIC DNA]</scope>
    <source>
        <strain evidence="2">A1464</strain>
    </source>
</reference>
<comment type="caution">
    <text evidence="2">The sequence shown here is derived from an EMBL/GenBank/DDBJ whole genome shotgun (WGS) entry which is preliminary data.</text>
</comment>
<dbReference type="InterPro" id="IPR013517">
    <property type="entry name" value="FG-GAP"/>
</dbReference>
<dbReference type="SMART" id="SM00912">
    <property type="entry name" value="Haemagg_act"/>
    <property type="match status" value="1"/>
</dbReference>